<feature type="domain" description="2Fe-2S ferredoxin-type" evidence="6">
    <location>
        <begin position="3"/>
        <end position="86"/>
    </location>
</feature>
<evidence type="ECO:0000256" key="5">
    <source>
        <dbReference type="ARBA" id="ARBA00023004"/>
    </source>
</evidence>
<dbReference type="Gene3D" id="3.10.20.30">
    <property type="match status" value="1"/>
</dbReference>
<dbReference type="InterPro" id="IPR036010">
    <property type="entry name" value="2Fe-2S_ferredoxin-like_sf"/>
</dbReference>
<dbReference type="GO" id="GO:0051537">
    <property type="term" value="F:2 iron, 2 sulfur cluster binding"/>
    <property type="evidence" value="ECO:0007669"/>
    <property type="project" value="InterPro"/>
</dbReference>
<organism evidence="8 9">
    <name type="scientific">Neoroseomonas eburnea</name>
    <dbReference type="NCBI Taxonomy" id="1346889"/>
    <lineage>
        <taxon>Bacteria</taxon>
        <taxon>Pseudomonadati</taxon>
        <taxon>Pseudomonadota</taxon>
        <taxon>Alphaproteobacteria</taxon>
        <taxon>Acetobacterales</taxon>
        <taxon>Acetobacteraceae</taxon>
        <taxon>Neoroseomonas</taxon>
    </lineage>
</organism>
<dbReference type="InterPro" id="IPR005107">
    <property type="entry name" value="CO_DH_flav_C"/>
</dbReference>
<dbReference type="PIRSF" id="PIRSF036557">
    <property type="entry name" value="XdhA_RC"/>
    <property type="match status" value="1"/>
</dbReference>
<dbReference type="EMBL" id="JAAEDL010000022">
    <property type="protein sequence ID" value="MBR0682714.1"/>
    <property type="molecule type" value="Genomic_DNA"/>
</dbReference>
<evidence type="ECO:0000256" key="2">
    <source>
        <dbReference type="ARBA" id="ARBA00022723"/>
    </source>
</evidence>
<dbReference type="Pfam" id="PF03450">
    <property type="entry name" value="CO_deh_flav_C"/>
    <property type="match status" value="1"/>
</dbReference>
<dbReference type="InterPro" id="IPR002346">
    <property type="entry name" value="Mopterin_DH_FAD-bd"/>
</dbReference>
<dbReference type="InterPro" id="IPR012675">
    <property type="entry name" value="Beta-grasp_dom_sf"/>
</dbReference>
<dbReference type="InterPro" id="IPR001041">
    <property type="entry name" value="2Fe-2S_ferredoxin-type"/>
</dbReference>
<name>A0A9X9XG78_9PROT</name>
<dbReference type="GO" id="GO:0005506">
    <property type="term" value="F:iron ion binding"/>
    <property type="evidence" value="ECO:0007669"/>
    <property type="project" value="InterPro"/>
</dbReference>
<dbReference type="Gene3D" id="3.30.465.10">
    <property type="match status" value="1"/>
</dbReference>
<keyword evidence="3" id="KW-0274">FAD</keyword>
<comment type="caution">
    <text evidence="8">The sequence shown here is derived from an EMBL/GenBank/DDBJ whole genome shotgun (WGS) entry which is preliminary data.</text>
</comment>
<dbReference type="InterPro" id="IPR002888">
    <property type="entry name" value="2Fe-2S-bd"/>
</dbReference>
<dbReference type="InterPro" id="IPR012175">
    <property type="entry name" value="Xanth_DH_ssu_bac"/>
</dbReference>
<dbReference type="InterPro" id="IPR006058">
    <property type="entry name" value="2Fe2S_fd_BS"/>
</dbReference>
<evidence type="ECO:0000256" key="1">
    <source>
        <dbReference type="ARBA" id="ARBA00022630"/>
    </source>
</evidence>
<sequence length="472" mass="49010">MAAPIRFTLNGQDVTLPEGTSPTVTLLDWLRGPGALRGTKEGCAEGDCGACTVVLENPEGTRTPINACLMLLGQAAGRAIRTVEGLRGEAGEPHPVPRAIAEHDGTQCGFCTPGIVMSAWAWAREGGDPHEALAGNLCRCTGYRPILDAMATLEDDSAPPPLAHDAPRLIAAGAQRFFLPETVDEAVALRAAHPAAWLLAGGTDLGLRVSEHRERPETVICLLNIPRLRRLEVTAAGIVAGAAAPYARLLDACAADADFAPLAALLRRLGSRQIRGLGTLGGNLGTASPIGDALPPLIALGATVALVSSRGERTMLVEDFITGYRTHALAADEIIARVAIPRPAPGAILACEKLSKRHDQDIATVGLSVLLTLRDGVVEQARIAHGGCGPRAARAPAAEAALLGARFDAAAADRAARALEAEIAPLSDLRGSAAYRRLAAGNLLRRMALRRPELPGEVAAVPAPHAPGFVAP</sequence>
<accession>A0A9X9XG78</accession>
<dbReference type="PANTHER" id="PTHR45444:SF3">
    <property type="entry name" value="XANTHINE DEHYDROGENASE"/>
    <property type="match status" value="1"/>
</dbReference>
<reference evidence="8" key="1">
    <citation type="submission" date="2020-01" db="EMBL/GenBank/DDBJ databases">
        <authorList>
            <person name="Rat A."/>
        </authorList>
    </citation>
    <scope>NUCLEOTIDE SEQUENCE</scope>
    <source>
        <strain evidence="8">LMG 31228</strain>
    </source>
</reference>
<dbReference type="InterPro" id="IPR016169">
    <property type="entry name" value="FAD-bd_PCMH_sub2"/>
</dbReference>
<dbReference type="Gene3D" id="1.10.150.120">
    <property type="entry name" value="[2Fe-2S]-binding domain"/>
    <property type="match status" value="1"/>
</dbReference>
<dbReference type="InterPro" id="IPR036884">
    <property type="entry name" value="2Fe-2S-bd_dom_sf"/>
</dbReference>
<keyword evidence="9" id="KW-1185">Reference proteome</keyword>
<protein>
    <submittedName>
        <fullName evidence="8">Xanthine dehydrogenase</fullName>
    </submittedName>
</protein>
<dbReference type="GO" id="GO:0071949">
    <property type="term" value="F:FAD binding"/>
    <property type="evidence" value="ECO:0007669"/>
    <property type="project" value="InterPro"/>
</dbReference>
<dbReference type="PROSITE" id="PS51387">
    <property type="entry name" value="FAD_PCMH"/>
    <property type="match status" value="1"/>
</dbReference>
<dbReference type="PROSITE" id="PS00197">
    <property type="entry name" value="2FE2S_FER_1"/>
    <property type="match status" value="1"/>
</dbReference>
<reference evidence="8" key="2">
    <citation type="journal article" date="2021" name="Syst. Appl. Microbiol.">
        <title>Roseomonas hellenica sp. nov., isolated from roots of wild-growing Alkanna tinctoria.</title>
        <authorList>
            <person name="Rat A."/>
            <person name="Naranjo H.D."/>
            <person name="Lebbe L."/>
            <person name="Cnockaert M."/>
            <person name="Krigas N."/>
            <person name="Grigoriadou K."/>
            <person name="Maloupa E."/>
            <person name="Willems A."/>
        </authorList>
    </citation>
    <scope>NUCLEOTIDE SEQUENCE</scope>
    <source>
        <strain evidence="8">LMG 31228</strain>
    </source>
</reference>
<dbReference type="RefSeq" id="WP_211848249.1">
    <property type="nucleotide sequence ID" value="NZ_JAAEDL010000022.1"/>
</dbReference>
<dbReference type="InterPro" id="IPR016208">
    <property type="entry name" value="Ald_Oxase/xanthine_DH-like"/>
</dbReference>
<dbReference type="AlphaFoldDB" id="A0A9X9XG78"/>
<keyword evidence="4" id="KW-0560">Oxidoreductase</keyword>
<dbReference type="SUPFAM" id="SSF47741">
    <property type="entry name" value="CO dehydrogenase ISP C-domain like"/>
    <property type="match status" value="1"/>
</dbReference>
<dbReference type="Pfam" id="PF00941">
    <property type="entry name" value="FAD_binding_5"/>
    <property type="match status" value="1"/>
</dbReference>
<dbReference type="GO" id="GO:0016491">
    <property type="term" value="F:oxidoreductase activity"/>
    <property type="evidence" value="ECO:0007669"/>
    <property type="project" value="UniProtKB-KW"/>
</dbReference>
<dbReference type="Proteomes" id="UP001138709">
    <property type="component" value="Unassembled WGS sequence"/>
</dbReference>
<dbReference type="SUPFAM" id="SSF56176">
    <property type="entry name" value="FAD-binding/transporter-associated domain-like"/>
    <property type="match status" value="1"/>
</dbReference>
<dbReference type="PROSITE" id="PS51085">
    <property type="entry name" value="2FE2S_FER_2"/>
    <property type="match status" value="1"/>
</dbReference>
<evidence type="ECO:0000313" key="8">
    <source>
        <dbReference type="EMBL" id="MBR0682714.1"/>
    </source>
</evidence>
<gene>
    <name evidence="8" type="ORF">GXW74_19640</name>
</gene>
<evidence type="ECO:0000259" key="7">
    <source>
        <dbReference type="PROSITE" id="PS51387"/>
    </source>
</evidence>
<feature type="domain" description="FAD-binding PCMH-type" evidence="7">
    <location>
        <begin position="170"/>
        <end position="345"/>
    </location>
</feature>
<dbReference type="Gene3D" id="3.30.43.10">
    <property type="entry name" value="Uridine Diphospho-n-acetylenolpyruvylglucosamine Reductase, domain 2"/>
    <property type="match status" value="1"/>
</dbReference>
<keyword evidence="1" id="KW-0285">Flavoprotein</keyword>
<dbReference type="CDD" id="cd00207">
    <property type="entry name" value="fer2"/>
    <property type="match status" value="1"/>
</dbReference>
<dbReference type="InterPro" id="IPR016166">
    <property type="entry name" value="FAD-bd_PCMH"/>
</dbReference>
<dbReference type="Pfam" id="PF01799">
    <property type="entry name" value="Fer2_2"/>
    <property type="match status" value="1"/>
</dbReference>
<dbReference type="Gene3D" id="3.30.390.50">
    <property type="entry name" value="CO dehydrogenase flavoprotein, C-terminal domain"/>
    <property type="match status" value="1"/>
</dbReference>
<dbReference type="InterPro" id="IPR016167">
    <property type="entry name" value="FAD-bd_PCMH_sub1"/>
</dbReference>
<proteinExistence type="predicted"/>
<evidence type="ECO:0000256" key="4">
    <source>
        <dbReference type="ARBA" id="ARBA00023002"/>
    </source>
</evidence>
<evidence type="ECO:0000256" key="3">
    <source>
        <dbReference type="ARBA" id="ARBA00022827"/>
    </source>
</evidence>
<evidence type="ECO:0000259" key="6">
    <source>
        <dbReference type="PROSITE" id="PS51085"/>
    </source>
</evidence>
<dbReference type="PANTHER" id="PTHR45444">
    <property type="entry name" value="XANTHINE DEHYDROGENASE"/>
    <property type="match status" value="1"/>
</dbReference>
<dbReference type="SUPFAM" id="SSF55447">
    <property type="entry name" value="CO dehydrogenase flavoprotein C-terminal domain-like"/>
    <property type="match status" value="1"/>
</dbReference>
<dbReference type="InterPro" id="IPR036318">
    <property type="entry name" value="FAD-bd_PCMH-like_sf"/>
</dbReference>
<keyword evidence="2" id="KW-0479">Metal-binding</keyword>
<dbReference type="InterPro" id="IPR036683">
    <property type="entry name" value="CO_DH_flav_C_dom_sf"/>
</dbReference>
<evidence type="ECO:0000313" key="9">
    <source>
        <dbReference type="Proteomes" id="UP001138709"/>
    </source>
</evidence>
<keyword evidence="5" id="KW-0408">Iron</keyword>
<dbReference type="SMART" id="SM01092">
    <property type="entry name" value="CO_deh_flav_C"/>
    <property type="match status" value="1"/>
</dbReference>
<dbReference type="SUPFAM" id="SSF54292">
    <property type="entry name" value="2Fe-2S ferredoxin-like"/>
    <property type="match status" value="1"/>
</dbReference>